<dbReference type="EMBL" id="VZPS01000021">
    <property type="protein sequence ID" value="KAB0482026.1"/>
    <property type="molecule type" value="Genomic_DNA"/>
</dbReference>
<dbReference type="Pfam" id="PF13640">
    <property type="entry name" value="2OG-FeII_Oxy_3"/>
    <property type="match status" value="1"/>
</dbReference>
<dbReference type="GO" id="GO:0031418">
    <property type="term" value="F:L-ascorbic acid binding"/>
    <property type="evidence" value="ECO:0007669"/>
    <property type="project" value="UniProtKB-KW"/>
</dbReference>
<sequence>MNEFTETGYAYILDAMTLHDIDTLRALAVNLTFSAGRVGHAQLFNPSHRKSVVAFLDTNCTWSNWAFGVIRAEHGVCNTPLEKCLGIQLALYRTGDFYDWHVDADRVHQDGRKVTLVVQLSDENDYEGGELQVKLRSPYDRTISAPSVAGTAVIFGSELMHRVTLVKKGQRCSLTCWFG</sequence>
<protein>
    <submittedName>
        <fullName evidence="8">2OG-Fe(II) oxygenase</fullName>
    </submittedName>
    <submittedName>
        <fullName evidence="10">PKHD-type hydroxylase</fullName>
    </submittedName>
</protein>
<dbReference type="Gene3D" id="2.60.120.620">
    <property type="entry name" value="q2cbj1_9rhob like domain"/>
    <property type="match status" value="1"/>
</dbReference>
<proteinExistence type="predicted"/>
<keyword evidence="11" id="KW-1185">Reference proteome</keyword>
<reference evidence="9" key="2">
    <citation type="submission" date="2017-01" db="EMBL/GenBank/DDBJ databases">
        <authorList>
            <person name="Mah S.A."/>
            <person name="Swanson W.J."/>
            <person name="Moy G.W."/>
            <person name="Vacquier V.D."/>
        </authorList>
    </citation>
    <scope>NUCLEOTIDE SEQUENCE [LARGE SCALE GENOMIC DNA]</scope>
    <source>
        <strain evidence="9">MT1</strain>
    </source>
</reference>
<dbReference type="GO" id="GO:0016705">
    <property type="term" value="F:oxidoreductase activity, acting on paired donors, with incorporation or reduction of molecular oxygen"/>
    <property type="evidence" value="ECO:0007669"/>
    <property type="project" value="InterPro"/>
</dbReference>
<dbReference type="GO" id="GO:0005506">
    <property type="term" value="F:iron ion binding"/>
    <property type="evidence" value="ECO:0007669"/>
    <property type="project" value="InterPro"/>
</dbReference>
<dbReference type="InterPro" id="IPR005123">
    <property type="entry name" value="Oxoglu/Fe-dep_dioxygenase_dom"/>
</dbReference>
<organism evidence="10 12">
    <name type="scientific">Pseudomonas reinekei</name>
    <dbReference type="NCBI Taxonomy" id="395598"/>
    <lineage>
        <taxon>Bacteria</taxon>
        <taxon>Pseudomonadati</taxon>
        <taxon>Pseudomonadota</taxon>
        <taxon>Gammaproteobacteria</taxon>
        <taxon>Pseudomonadales</taxon>
        <taxon>Pseudomonadaceae</taxon>
        <taxon>Pseudomonas</taxon>
    </lineage>
</organism>
<reference evidence="11" key="3">
    <citation type="submission" date="2017-01" db="EMBL/GenBank/DDBJ databases">
        <authorList>
            <person name="Poblete-Castro I."/>
        </authorList>
    </citation>
    <scope>NUCLEOTIDE SEQUENCE [LARGE SCALE GENOMIC DNA]</scope>
    <source>
        <strain evidence="11">DSM 18361 / CCUG 53116 / MT1</strain>
    </source>
</reference>
<evidence type="ECO:0000313" key="10">
    <source>
        <dbReference type="EMBL" id="SDP47623.1"/>
    </source>
</evidence>
<evidence type="ECO:0000256" key="5">
    <source>
        <dbReference type="ARBA" id="ARBA00023002"/>
    </source>
</evidence>
<keyword evidence="4" id="KW-0223">Dioxygenase</keyword>
<evidence type="ECO:0000256" key="1">
    <source>
        <dbReference type="ARBA" id="ARBA00001961"/>
    </source>
</evidence>
<keyword evidence="6" id="KW-0408">Iron</keyword>
<evidence type="ECO:0000256" key="4">
    <source>
        <dbReference type="ARBA" id="ARBA00022964"/>
    </source>
</evidence>
<gene>
    <name evidence="9" type="ORF">BVK86_23910</name>
    <name evidence="8" type="ORF">F7R15_24185</name>
    <name evidence="10" type="ORF">SAMN04490202_4420</name>
</gene>
<evidence type="ECO:0000256" key="2">
    <source>
        <dbReference type="ARBA" id="ARBA00022723"/>
    </source>
</evidence>
<dbReference type="AlphaFoldDB" id="A0A1H0T0P9"/>
<dbReference type="SUPFAM" id="SSF51197">
    <property type="entry name" value="Clavaminate synthase-like"/>
    <property type="match status" value="1"/>
</dbReference>
<dbReference type="Proteomes" id="UP000198549">
    <property type="component" value="Chromosome I"/>
</dbReference>
<comment type="cofactor">
    <cofactor evidence="1">
        <name>L-ascorbate</name>
        <dbReference type="ChEBI" id="CHEBI:38290"/>
    </cofactor>
</comment>
<dbReference type="SMART" id="SM00702">
    <property type="entry name" value="P4Hc"/>
    <property type="match status" value="1"/>
</dbReference>
<reference evidence="10 12" key="1">
    <citation type="submission" date="2016-10" db="EMBL/GenBank/DDBJ databases">
        <authorList>
            <person name="de Groot N.N."/>
        </authorList>
    </citation>
    <scope>NUCLEOTIDE SEQUENCE [LARGE SCALE GENOMIC DNA]</scope>
    <source>
        <strain evidence="10 12">BS3776</strain>
    </source>
</reference>
<keyword evidence="3" id="KW-0847">Vitamin C</keyword>
<accession>A0A1H0T0P9</accession>
<keyword evidence="2" id="KW-0479">Metal-binding</keyword>
<evidence type="ECO:0000313" key="9">
    <source>
        <dbReference type="EMBL" id="OLT99954.1"/>
    </source>
</evidence>
<dbReference type="Proteomes" id="UP000460142">
    <property type="component" value="Unassembled WGS sequence"/>
</dbReference>
<evidence type="ECO:0000313" key="11">
    <source>
        <dbReference type="Proteomes" id="UP000186756"/>
    </source>
</evidence>
<name>A0A1H0T0P9_PSERE</name>
<evidence type="ECO:0000259" key="7">
    <source>
        <dbReference type="PROSITE" id="PS51471"/>
    </source>
</evidence>
<evidence type="ECO:0000256" key="6">
    <source>
        <dbReference type="ARBA" id="ARBA00023004"/>
    </source>
</evidence>
<dbReference type="PROSITE" id="PS51471">
    <property type="entry name" value="FE2OG_OXY"/>
    <property type="match status" value="1"/>
</dbReference>
<dbReference type="GO" id="GO:0051213">
    <property type="term" value="F:dioxygenase activity"/>
    <property type="evidence" value="ECO:0007669"/>
    <property type="project" value="UniProtKB-KW"/>
</dbReference>
<evidence type="ECO:0000313" key="8">
    <source>
        <dbReference type="EMBL" id="KAB0482026.1"/>
    </source>
</evidence>
<keyword evidence="5" id="KW-0560">Oxidoreductase</keyword>
<dbReference type="EMBL" id="LT629709">
    <property type="protein sequence ID" value="SDP47623.1"/>
    <property type="molecule type" value="Genomic_DNA"/>
</dbReference>
<evidence type="ECO:0000313" key="12">
    <source>
        <dbReference type="Proteomes" id="UP000198549"/>
    </source>
</evidence>
<evidence type="ECO:0000256" key="3">
    <source>
        <dbReference type="ARBA" id="ARBA00022896"/>
    </source>
</evidence>
<dbReference type="OrthoDB" id="9812472at2"/>
<dbReference type="Proteomes" id="UP000186756">
    <property type="component" value="Unassembled WGS sequence"/>
</dbReference>
<dbReference type="RefSeq" id="WP_075948732.1">
    <property type="nucleotide sequence ID" value="NZ_LT629709.1"/>
</dbReference>
<evidence type="ECO:0000313" key="13">
    <source>
        <dbReference type="Proteomes" id="UP000460142"/>
    </source>
</evidence>
<feature type="domain" description="Fe2OG dioxygenase" evidence="7">
    <location>
        <begin position="80"/>
        <end position="179"/>
    </location>
</feature>
<dbReference type="InterPro" id="IPR006620">
    <property type="entry name" value="Pro_4_hyd_alph"/>
</dbReference>
<dbReference type="EMBL" id="MSTQ01000019">
    <property type="protein sequence ID" value="OLT99954.1"/>
    <property type="molecule type" value="Genomic_DNA"/>
</dbReference>
<reference evidence="8 13" key="4">
    <citation type="submission" date="2019-09" db="EMBL/GenBank/DDBJ databases">
        <title>Draft genome sequences of 48 bacterial type strains from the CCUG.</title>
        <authorList>
            <person name="Tunovic T."/>
            <person name="Pineiro-Iglesias B."/>
            <person name="Unosson C."/>
            <person name="Inganas E."/>
            <person name="Ohlen M."/>
            <person name="Cardew S."/>
            <person name="Jensie-Markopoulos S."/>
            <person name="Salva-Serra F."/>
            <person name="Jaen-Luchoro D."/>
            <person name="Karlsson R."/>
            <person name="Svensson-Stadler L."/>
            <person name="Chun J."/>
            <person name="Moore E."/>
        </authorList>
    </citation>
    <scope>NUCLEOTIDE SEQUENCE [LARGE SCALE GENOMIC DNA]</scope>
    <source>
        <strain evidence="8 13">CCUG 53116</strain>
    </source>
</reference>
<dbReference type="InterPro" id="IPR044862">
    <property type="entry name" value="Pro_4_hyd_alph_FE2OG_OXY"/>
</dbReference>